<protein>
    <submittedName>
        <fullName evidence="1">Uncharacterized protein</fullName>
    </submittedName>
</protein>
<accession>A0A1M6U4Z6</accession>
<dbReference type="AlphaFoldDB" id="A0A1M6U4Z6"/>
<gene>
    <name evidence="1" type="ORF">SAMN05444000_1524</name>
</gene>
<evidence type="ECO:0000313" key="2">
    <source>
        <dbReference type="Proteomes" id="UP000183982"/>
    </source>
</evidence>
<keyword evidence="2" id="KW-1185">Reference proteome</keyword>
<dbReference type="RefSeq" id="WP_073257312.1">
    <property type="nucleotide sequence ID" value="NZ_FQZQ01000052.1"/>
</dbReference>
<organism evidence="1 2">
    <name type="scientific">Shimia gijangensis</name>
    <dbReference type="NCBI Taxonomy" id="1470563"/>
    <lineage>
        <taxon>Bacteria</taxon>
        <taxon>Pseudomonadati</taxon>
        <taxon>Pseudomonadota</taxon>
        <taxon>Alphaproteobacteria</taxon>
        <taxon>Rhodobacterales</taxon>
        <taxon>Roseobacteraceae</taxon>
    </lineage>
</organism>
<dbReference type="OrthoDB" id="9828383at2"/>
<name>A0A1M6U4Z6_9RHOB</name>
<reference evidence="2" key="1">
    <citation type="submission" date="2016-11" db="EMBL/GenBank/DDBJ databases">
        <authorList>
            <person name="Varghese N."/>
            <person name="Submissions S."/>
        </authorList>
    </citation>
    <scope>NUCLEOTIDE SEQUENCE [LARGE SCALE GENOMIC DNA]</scope>
    <source>
        <strain evidence="2">DSM 100564</strain>
    </source>
</reference>
<proteinExistence type="predicted"/>
<evidence type="ECO:0000313" key="1">
    <source>
        <dbReference type="EMBL" id="SHK64240.1"/>
    </source>
</evidence>
<dbReference type="Proteomes" id="UP000183982">
    <property type="component" value="Unassembled WGS sequence"/>
</dbReference>
<dbReference type="EMBL" id="FQZQ01000052">
    <property type="protein sequence ID" value="SHK64240.1"/>
    <property type="molecule type" value="Genomic_DNA"/>
</dbReference>
<sequence>MEGAEIIDPAAWFLPRANLAPYARFRLGDGKYVKIFSNCYPLKENGYRACSLKLLFSIPAGNEISFADMPIVMKSPDGEDLVNVELYEKFAGRLPNTVRDGKVFVEFSGSMRFASVSLSAKSGYAYTAKIPDIIVEGKRIAVPEIKFTRVDNLTCVGFFSNF</sequence>